<dbReference type="GO" id="GO:0005886">
    <property type="term" value="C:plasma membrane"/>
    <property type="evidence" value="ECO:0007669"/>
    <property type="project" value="TreeGrafter"/>
</dbReference>
<evidence type="ECO:0008006" key="9">
    <source>
        <dbReference type="Google" id="ProtNLM"/>
    </source>
</evidence>
<dbReference type="GO" id="GO:0008237">
    <property type="term" value="F:metallopeptidase activity"/>
    <property type="evidence" value="ECO:0007669"/>
    <property type="project" value="InterPro"/>
</dbReference>
<dbReference type="HOGENOM" id="CLU_519347_0_0_1"/>
<evidence type="ECO:0000313" key="8">
    <source>
        <dbReference type="Proteomes" id="UP000015102"/>
    </source>
</evidence>
<dbReference type="Proteomes" id="UP000015102">
    <property type="component" value="Unassembled WGS sequence"/>
</dbReference>
<evidence type="ECO:0000313" key="7">
    <source>
        <dbReference type="EnsemblMetazoa" id="MESCA007209-PA"/>
    </source>
</evidence>
<dbReference type="EMBL" id="CAQQ02117193">
    <property type="status" value="NOT_ANNOTATED_CDS"/>
    <property type="molecule type" value="Genomic_DNA"/>
</dbReference>
<dbReference type="InterPro" id="IPR001548">
    <property type="entry name" value="Peptidase_M2"/>
</dbReference>
<reference evidence="7" key="2">
    <citation type="submission" date="2015-06" db="UniProtKB">
        <authorList>
            <consortium name="EnsemblMetazoa"/>
        </authorList>
    </citation>
    <scope>IDENTIFICATION</scope>
</reference>
<evidence type="ECO:0000256" key="6">
    <source>
        <dbReference type="PROSITE-ProRule" id="PRU01355"/>
    </source>
</evidence>
<dbReference type="STRING" id="36166.T1GU10"/>
<dbReference type="AlphaFoldDB" id="T1GU10"/>
<dbReference type="EMBL" id="CAQQ02117195">
    <property type="status" value="NOT_ANNOTATED_CDS"/>
    <property type="molecule type" value="Genomic_DNA"/>
</dbReference>
<keyword evidence="8" id="KW-1185">Reference proteome</keyword>
<evidence type="ECO:0000256" key="1">
    <source>
        <dbReference type="ARBA" id="ARBA00008139"/>
    </source>
</evidence>
<dbReference type="GO" id="GO:0008241">
    <property type="term" value="F:peptidyl-dipeptidase activity"/>
    <property type="evidence" value="ECO:0007669"/>
    <property type="project" value="InterPro"/>
</dbReference>
<evidence type="ECO:0000256" key="4">
    <source>
        <dbReference type="ARBA" id="ARBA00023180"/>
    </source>
</evidence>
<keyword evidence="4" id="KW-0325">Glycoprotein</keyword>
<dbReference type="EnsemblMetazoa" id="MESCA007209-RA">
    <property type="protein sequence ID" value="MESCA007209-PA"/>
    <property type="gene ID" value="MESCA007209"/>
</dbReference>
<keyword evidence="2" id="KW-0732">Signal</keyword>
<dbReference type="PANTHER" id="PTHR10514">
    <property type="entry name" value="ANGIOTENSIN-CONVERTING ENZYME"/>
    <property type="match status" value="1"/>
</dbReference>
<comment type="similarity">
    <text evidence="1 6">Belongs to the peptidase M2 family.</text>
</comment>
<dbReference type="SUPFAM" id="SSF55486">
    <property type="entry name" value="Metalloproteases ('zincins'), catalytic domain"/>
    <property type="match status" value="3"/>
</dbReference>
<dbReference type="PANTHER" id="PTHR10514:SF44">
    <property type="entry name" value="ANGIOTENSIN-CONVERTING ENZYME-RELATED"/>
    <property type="match status" value="1"/>
</dbReference>
<sequence length="525" mass="61114">FKNDFWKNRVKAEDEEQGDCKSDIFDITPHVYLKYCKKVDFRKFLQAHGYMGSIHYALQKKELPFYYFSSYDLEYPVGEAVILSASTHKHLKSVGLLPDVKYKDDVMMNRLFRMVSLGAPKTEIDAKNFLGKASDKLFNLYDTIATEVYTSSDNDEDFESLFQKLTVVQTISNEVVEVAEEAKKYDLTLIKDPKIKNALKRLRKSASYFVLGEEYFNNLLLSSNALKELSTDKDIEPYQNSVFETDEEGYAYFPDITRIYAKSQDPKELQYYWESWRDKNQVWSNIHFSNIVESIQKSANLTDMGILDFWFEIYENPNFLDEMEAIMKQLNHFTFNCTLLSDINYIINVVIDKTGPIPEHLFQQVLVQAWKNGSIIDSSFPSKDLPNIDENYVGVEPPSDRKEDSIDFPYKFYEKIEDNYQTSKFVSEVLGYQIYRSLCVKSSQLNGNEKLHNCDFFENKEAGNALKELMVSGSSQSWRQVLSTILQNEHSLDAEALLEYYSPVKEWLEHKNKQNGVKIGWNQSK</sequence>
<evidence type="ECO:0000256" key="3">
    <source>
        <dbReference type="ARBA" id="ARBA00023157"/>
    </source>
</evidence>
<name>T1GU10_MEGSC</name>
<dbReference type="GO" id="GO:0006508">
    <property type="term" value="P:proteolysis"/>
    <property type="evidence" value="ECO:0007669"/>
    <property type="project" value="InterPro"/>
</dbReference>
<keyword evidence="3 5" id="KW-1015">Disulfide bond</keyword>
<feature type="disulfide bond" evidence="5">
    <location>
        <begin position="439"/>
        <end position="454"/>
    </location>
</feature>
<dbReference type="GO" id="GO:0005615">
    <property type="term" value="C:extracellular space"/>
    <property type="evidence" value="ECO:0007669"/>
    <property type="project" value="TreeGrafter"/>
</dbReference>
<protein>
    <recommendedName>
        <fullName evidence="9">Angiotensin-converting enzyme</fullName>
    </recommendedName>
</protein>
<comment type="caution">
    <text evidence="6">Lacks conserved residue(s) required for the propagation of feature annotation.</text>
</comment>
<proteinExistence type="inferred from homology"/>
<dbReference type="Pfam" id="PF01401">
    <property type="entry name" value="Peptidase_M2"/>
    <property type="match status" value="2"/>
</dbReference>
<accession>T1GU10</accession>
<reference evidence="8" key="1">
    <citation type="submission" date="2013-02" db="EMBL/GenBank/DDBJ databases">
        <authorList>
            <person name="Hughes D."/>
        </authorList>
    </citation>
    <scope>NUCLEOTIDE SEQUENCE</scope>
    <source>
        <strain>Durham</strain>
        <strain evidence="8">NC isolate 2 -- Noor lab</strain>
    </source>
</reference>
<dbReference type="EMBL" id="CAQQ02117192">
    <property type="status" value="NOT_ANNOTATED_CDS"/>
    <property type="molecule type" value="Genomic_DNA"/>
</dbReference>
<evidence type="ECO:0000256" key="5">
    <source>
        <dbReference type="PIRSR" id="PIRSR601548-4"/>
    </source>
</evidence>
<evidence type="ECO:0000256" key="2">
    <source>
        <dbReference type="ARBA" id="ARBA00022729"/>
    </source>
</evidence>
<dbReference type="PROSITE" id="PS52011">
    <property type="entry name" value="PEPTIDASE_M2"/>
    <property type="match status" value="1"/>
</dbReference>
<dbReference type="EMBL" id="CAQQ02117194">
    <property type="status" value="NOT_ANNOTATED_CDS"/>
    <property type="molecule type" value="Genomic_DNA"/>
</dbReference>
<organism evidence="7 8">
    <name type="scientific">Megaselia scalaris</name>
    <name type="common">Humpbacked fly</name>
    <name type="synonym">Phora scalaris</name>
    <dbReference type="NCBI Taxonomy" id="36166"/>
    <lineage>
        <taxon>Eukaryota</taxon>
        <taxon>Metazoa</taxon>
        <taxon>Ecdysozoa</taxon>
        <taxon>Arthropoda</taxon>
        <taxon>Hexapoda</taxon>
        <taxon>Insecta</taxon>
        <taxon>Pterygota</taxon>
        <taxon>Neoptera</taxon>
        <taxon>Endopterygota</taxon>
        <taxon>Diptera</taxon>
        <taxon>Brachycera</taxon>
        <taxon>Muscomorpha</taxon>
        <taxon>Platypezoidea</taxon>
        <taxon>Phoridae</taxon>
        <taxon>Megaseliini</taxon>
        <taxon>Megaselia</taxon>
    </lineage>
</organism>
<dbReference type="EMBL" id="CAQQ02117191">
    <property type="status" value="NOT_ANNOTATED_CDS"/>
    <property type="molecule type" value="Genomic_DNA"/>
</dbReference>